<comment type="similarity">
    <text evidence="10">Belongs to the insect chemoreceptor superfamily. Heteromeric odorant receptor channel (TC 1.A.69) family.</text>
</comment>
<sequence length="390" mass="44905">MICLEVPYFSLNEILLRATGLWPFQQQKLARIQFSLFFSILTTAVIFQITTFATSKCTSKFVVKVLSSALSCTMVVIHYSSFYINIETVRNLLTELHHICEQLKDENEIAIIEKYGYKGKRFTTVLTALSASFIFAVLVNQFCPGIFDVILSINKSRSHHLYLKMEYFLDQEKYLYFILLHISLAISIAVAVLIAIGTMFIAYLQHTCGMFRIASYRIEYAMGVDMLQNICLTNEHLVYKGIVCAINIHRQATKLSKCLISNFDTTYFFLVIMSVISLSLNLFQVATFQNDISEIVLPMIIIFFISMYLFFGNYMGQHITDHNNHVFATVYNVQWYMYPLHVQKLMLFLLQRGGREFHLTCGGLFVASFECFATLVKTAVSYFTVIYSMQ</sequence>
<evidence type="ECO:0000256" key="8">
    <source>
        <dbReference type="ARBA" id="ARBA00023170"/>
    </source>
</evidence>
<evidence type="ECO:0000256" key="5">
    <source>
        <dbReference type="ARBA" id="ARBA00022725"/>
    </source>
</evidence>
<evidence type="ECO:0000256" key="7">
    <source>
        <dbReference type="ARBA" id="ARBA00023136"/>
    </source>
</evidence>
<dbReference type="GO" id="GO:0007165">
    <property type="term" value="P:signal transduction"/>
    <property type="evidence" value="ECO:0007669"/>
    <property type="project" value="UniProtKB-KW"/>
</dbReference>
<dbReference type="Proteomes" id="UP000053097">
    <property type="component" value="Unassembled WGS sequence"/>
</dbReference>
<reference evidence="12" key="3">
    <citation type="submission" date="2018-07" db="EMBL/GenBank/DDBJ databases">
        <authorList>
            <person name="Mckenzie S.K."/>
            <person name="Kronauer D.J.C."/>
        </authorList>
    </citation>
    <scope>NUCLEOTIDE SEQUENCE</scope>
    <source>
        <strain evidence="12">Clonal line C1</strain>
    </source>
</reference>
<evidence type="ECO:0000256" key="4">
    <source>
        <dbReference type="ARBA" id="ARBA00022692"/>
    </source>
</evidence>
<protein>
    <recommendedName>
        <fullName evidence="10">Odorant receptor</fullName>
    </recommendedName>
</protein>
<dbReference type="PANTHER" id="PTHR21137">
    <property type="entry name" value="ODORANT RECEPTOR"/>
    <property type="match status" value="1"/>
</dbReference>
<gene>
    <name evidence="12" type="ORF">DMN91_005862</name>
    <name evidence="11" type="ORF">X777_16825</name>
</gene>
<dbReference type="EMBL" id="KK108049">
    <property type="protein sequence ID" value="EZA46971.1"/>
    <property type="molecule type" value="Genomic_DNA"/>
</dbReference>
<feature type="transmembrane region" description="Helical" evidence="10">
    <location>
        <begin position="174"/>
        <end position="203"/>
    </location>
</feature>
<keyword evidence="6 10" id="KW-1133">Transmembrane helix</keyword>
<feature type="transmembrane region" description="Helical" evidence="10">
    <location>
        <begin position="265"/>
        <end position="283"/>
    </location>
</feature>
<keyword evidence="13" id="KW-1185">Reference proteome</keyword>
<evidence type="ECO:0000256" key="1">
    <source>
        <dbReference type="ARBA" id="ARBA00004651"/>
    </source>
</evidence>
<evidence type="ECO:0000256" key="6">
    <source>
        <dbReference type="ARBA" id="ARBA00022989"/>
    </source>
</evidence>
<dbReference type="PANTHER" id="PTHR21137:SF35">
    <property type="entry name" value="ODORANT RECEPTOR 19A-RELATED"/>
    <property type="match status" value="1"/>
</dbReference>
<evidence type="ECO:0000256" key="10">
    <source>
        <dbReference type="RuleBase" id="RU351113"/>
    </source>
</evidence>
<evidence type="ECO:0000313" key="12">
    <source>
        <dbReference type="EMBL" id="RLU21489.1"/>
    </source>
</evidence>
<dbReference type="OMA" id="CAINIHR"/>
<proteinExistence type="inferred from homology"/>
<dbReference type="AlphaFoldDB" id="A0A026VTX2"/>
<feature type="transmembrane region" description="Helical" evidence="10">
    <location>
        <begin position="125"/>
        <end position="153"/>
    </location>
</feature>
<feature type="transmembrane region" description="Helical" evidence="10">
    <location>
        <begin position="363"/>
        <end position="387"/>
    </location>
</feature>
<evidence type="ECO:0000313" key="14">
    <source>
        <dbReference type="Proteomes" id="UP000279307"/>
    </source>
</evidence>
<evidence type="ECO:0000313" key="11">
    <source>
        <dbReference type="EMBL" id="EZA46971.1"/>
    </source>
</evidence>
<feature type="transmembrane region" description="Helical" evidence="10">
    <location>
        <begin position="295"/>
        <end position="315"/>
    </location>
</feature>
<comment type="subcellular location">
    <subcellularLocation>
        <location evidence="1 10">Cell membrane</location>
        <topology evidence="1 10">Multi-pass membrane protein</topology>
    </subcellularLocation>
</comment>
<organism evidence="11 13">
    <name type="scientific">Ooceraea biroi</name>
    <name type="common">Clonal raider ant</name>
    <name type="synonym">Cerapachys biroi</name>
    <dbReference type="NCBI Taxonomy" id="2015173"/>
    <lineage>
        <taxon>Eukaryota</taxon>
        <taxon>Metazoa</taxon>
        <taxon>Ecdysozoa</taxon>
        <taxon>Arthropoda</taxon>
        <taxon>Hexapoda</taxon>
        <taxon>Insecta</taxon>
        <taxon>Pterygota</taxon>
        <taxon>Neoptera</taxon>
        <taxon>Endopterygota</taxon>
        <taxon>Hymenoptera</taxon>
        <taxon>Apocrita</taxon>
        <taxon>Aculeata</taxon>
        <taxon>Formicoidea</taxon>
        <taxon>Formicidae</taxon>
        <taxon>Dorylinae</taxon>
        <taxon>Ooceraea</taxon>
    </lineage>
</organism>
<reference evidence="11 13" key="1">
    <citation type="journal article" date="2014" name="Curr. Biol.">
        <title>The genome of the clonal raider ant Cerapachys biroi.</title>
        <authorList>
            <person name="Oxley P.R."/>
            <person name="Ji L."/>
            <person name="Fetter-Pruneda I."/>
            <person name="McKenzie S.K."/>
            <person name="Li C."/>
            <person name="Hu H."/>
            <person name="Zhang G."/>
            <person name="Kronauer D.J."/>
        </authorList>
    </citation>
    <scope>NUCLEOTIDE SEQUENCE [LARGE SCALE GENOMIC DNA]</scope>
</reference>
<accession>A0A026VTX2</accession>
<keyword evidence="8 10" id="KW-0675">Receptor</keyword>
<evidence type="ECO:0000256" key="2">
    <source>
        <dbReference type="ARBA" id="ARBA00022475"/>
    </source>
</evidence>
<dbReference type="Proteomes" id="UP000279307">
    <property type="component" value="Chromosome 6"/>
</dbReference>
<evidence type="ECO:0000256" key="3">
    <source>
        <dbReference type="ARBA" id="ARBA00022606"/>
    </source>
</evidence>
<keyword evidence="5 10" id="KW-0552">Olfaction</keyword>
<keyword evidence="9 10" id="KW-0807">Transducer</keyword>
<feature type="transmembrane region" description="Helical" evidence="10">
    <location>
        <begin position="65"/>
        <end position="86"/>
    </location>
</feature>
<dbReference type="GO" id="GO:0005549">
    <property type="term" value="F:odorant binding"/>
    <property type="evidence" value="ECO:0007669"/>
    <property type="project" value="InterPro"/>
</dbReference>
<name>A0A026VTX2_OOCBI</name>
<keyword evidence="4 10" id="KW-0812">Transmembrane</keyword>
<evidence type="ECO:0000256" key="9">
    <source>
        <dbReference type="ARBA" id="ARBA00023224"/>
    </source>
</evidence>
<reference evidence="12 14" key="2">
    <citation type="journal article" date="2018" name="Genome Res.">
        <title>The genomic architecture and molecular evolution of ant odorant receptors.</title>
        <authorList>
            <person name="McKenzie S.K."/>
            <person name="Kronauer D.J.C."/>
        </authorList>
    </citation>
    <scope>NUCLEOTIDE SEQUENCE [LARGE SCALE GENOMIC DNA]</scope>
    <source>
        <strain evidence="12">Clonal line C1</strain>
    </source>
</reference>
<dbReference type="GO" id="GO:0004984">
    <property type="term" value="F:olfactory receptor activity"/>
    <property type="evidence" value="ECO:0007669"/>
    <property type="project" value="InterPro"/>
</dbReference>
<keyword evidence="7 10" id="KW-0472">Membrane</keyword>
<dbReference type="EMBL" id="QOIP01000006">
    <property type="protein sequence ID" value="RLU21489.1"/>
    <property type="molecule type" value="Genomic_DNA"/>
</dbReference>
<evidence type="ECO:0000313" key="13">
    <source>
        <dbReference type="Proteomes" id="UP000053097"/>
    </source>
</evidence>
<dbReference type="GO" id="GO:0005886">
    <property type="term" value="C:plasma membrane"/>
    <property type="evidence" value="ECO:0007669"/>
    <property type="project" value="UniProtKB-SubCell"/>
</dbReference>
<dbReference type="OrthoDB" id="7549534at2759"/>
<dbReference type="Pfam" id="PF02949">
    <property type="entry name" value="7tm_6"/>
    <property type="match status" value="1"/>
</dbReference>
<keyword evidence="3 10" id="KW-0716">Sensory transduction</keyword>
<feature type="transmembrane region" description="Helical" evidence="10">
    <location>
        <begin position="32"/>
        <end position="53"/>
    </location>
</feature>
<keyword evidence="2" id="KW-1003">Cell membrane</keyword>
<dbReference type="InterPro" id="IPR004117">
    <property type="entry name" value="7tm6_olfct_rcpt"/>
</dbReference>